<name>A0A4Y3KZN7_9CELL</name>
<dbReference type="RefSeq" id="WP_141372834.1">
    <property type="nucleotide sequence ID" value="NZ_BJLR01000036.1"/>
</dbReference>
<dbReference type="Gene3D" id="3.40.50.2000">
    <property type="entry name" value="Glycogen Phosphorylase B"/>
    <property type="match status" value="1"/>
</dbReference>
<dbReference type="GO" id="GO:0016740">
    <property type="term" value="F:transferase activity"/>
    <property type="evidence" value="ECO:0007669"/>
    <property type="project" value="UniProtKB-KW"/>
</dbReference>
<comment type="caution">
    <text evidence="1">The sequence shown here is derived from an EMBL/GenBank/DDBJ whole genome shotgun (WGS) entry which is preliminary data.</text>
</comment>
<protein>
    <submittedName>
        <fullName evidence="1">Glycosyl transferase</fullName>
    </submittedName>
</protein>
<evidence type="ECO:0000313" key="1">
    <source>
        <dbReference type="EMBL" id="GEA89839.1"/>
    </source>
</evidence>
<evidence type="ECO:0000313" key="2">
    <source>
        <dbReference type="Proteomes" id="UP000317046"/>
    </source>
</evidence>
<dbReference type="SUPFAM" id="SSF53756">
    <property type="entry name" value="UDP-Glycosyltransferase/glycogen phosphorylase"/>
    <property type="match status" value="1"/>
</dbReference>
<dbReference type="Pfam" id="PF13692">
    <property type="entry name" value="Glyco_trans_1_4"/>
    <property type="match status" value="1"/>
</dbReference>
<proteinExistence type="predicted"/>
<keyword evidence="2" id="KW-1185">Reference proteome</keyword>
<dbReference type="EMBL" id="BJLR01000036">
    <property type="protein sequence ID" value="GEA89839.1"/>
    <property type="molecule type" value="Genomic_DNA"/>
</dbReference>
<dbReference type="Proteomes" id="UP000317046">
    <property type="component" value="Unassembled WGS sequence"/>
</dbReference>
<organism evidence="1 2">
    <name type="scientific">Cellulomonas cellasea</name>
    <dbReference type="NCBI Taxonomy" id="43670"/>
    <lineage>
        <taxon>Bacteria</taxon>
        <taxon>Bacillati</taxon>
        <taxon>Actinomycetota</taxon>
        <taxon>Actinomycetes</taxon>
        <taxon>Micrococcales</taxon>
        <taxon>Cellulomonadaceae</taxon>
        <taxon>Cellulomonas</taxon>
    </lineage>
</organism>
<sequence>MPERRRVVILSTADFDAEVWTNKQHLAHGLARRADVAYVESFGLRAPRLTRADVARVRRRLSGGGAPSSSAQRDVAPTRVEVIRPRVVPFHGSRAVRALNRRLVDRLDVRGLEDAVLWTFSPLTYGLESRARAVVYHSVDLLHTQPGVPAAALLEAEADLVGRADRVLASSTGVAQHLRELGAPEVRLWENVADTDLYSSVHAVREPRAVFAGNLTPTKIDAELMLAVVERGVPLAVAGPVQIDGTSVPPALRAVLAHPGVTYLGTLRPPELALELARSTVGLIPYVQNPYTAGVFPLKVHEYLAAGLAVVATELPSLMSTERPGVATVSRTGYAAAVEQAVHAFDAAEAAERSRWAGAHSWGARIDQAEELLRGL</sequence>
<reference evidence="1" key="1">
    <citation type="submission" date="2019-06" db="EMBL/GenBank/DDBJ databases">
        <title>Whole genome shotgun sequence of Cellulomonas cellasea NBRC 3753.</title>
        <authorList>
            <person name="Hosoyama A."/>
            <person name="Uohara A."/>
            <person name="Ohji S."/>
            <person name="Ichikawa N."/>
        </authorList>
    </citation>
    <scope>NUCLEOTIDE SEQUENCE [LARGE SCALE GENOMIC DNA]</scope>
    <source>
        <strain evidence="1">NBRC 3753</strain>
    </source>
</reference>
<gene>
    <name evidence="1" type="primary">rfaG</name>
    <name evidence="1" type="ORF">CCE01nite_37880</name>
</gene>
<dbReference type="AlphaFoldDB" id="A0A4Y3KZN7"/>
<keyword evidence="1" id="KW-0808">Transferase</keyword>
<accession>A0A4Y3KZN7</accession>